<feature type="domain" description="N-acetylmuramoyl-L-alanine amidase" evidence="1">
    <location>
        <begin position="60"/>
        <end position="196"/>
    </location>
</feature>
<dbReference type="OrthoDB" id="2303510at2759"/>
<evidence type="ECO:0000259" key="1">
    <source>
        <dbReference type="Pfam" id="PF01510"/>
    </source>
</evidence>
<dbReference type="EMBL" id="BEXD01004151">
    <property type="protein sequence ID" value="GBC07551.1"/>
    <property type="molecule type" value="Genomic_DNA"/>
</dbReference>
<sequence length="219" mass="25479">MQARQILNKNDENAKGSFFIDNEQYYVSFPVINHDYDERGYSFESSPNWISNYGVRNNQGINCIVLHWDVCESVRDCFRTLCQRGLSAHLMIDWDGSVYQILDLIKLANHAKGCNHNSIGIMPQNPVNILRNDRNRPLTASREPDSNEPYSHLDFTNEQKEMVVKVCNDLCNIFPNIPRITDILSEEEKIGILAHYNTQHGRYGSLWEEFYNADYIIRN</sequence>
<evidence type="ECO:0000313" key="4">
    <source>
        <dbReference type="Proteomes" id="UP000247702"/>
    </source>
</evidence>
<comment type="caution">
    <text evidence="2">The sequence shown here is derived from an EMBL/GenBank/DDBJ whole genome shotgun (WGS) entry which is preliminary data.</text>
</comment>
<evidence type="ECO:0000313" key="2">
    <source>
        <dbReference type="EMBL" id="GBC07551.1"/>
    </source>
</evidence>
<dbReference type="InterPro" id="IPR002502">
    <property type="entry name" value="Amidase_domain"/>
</dbReference>
<dbReference type="SUPFAM" id="SSF55846">
    <property type="entry name" value="N-acetylmuramoyl-L-alanine amidase-like"/>
    <property type="match status" value="1"/>
</dbReference>
<keyword evidence="4" id="KW-1185">Reference proteome</keyword>
<reference evidence="3" key="2">
    <citation type="submission" date="2019-10" db="EMBL/GenBank/DDBJ databases">
        <title>Conservation and host-specific expression of non-tandemly repeated heterogenous ribosome RNA gene in arbuscular mycorrhizal fungi.</title>
        <authorList>
            <person name="Maeda T."/>
            <person name="Kobayashi Y."/>
            <person name="Nakagawa T."/>
            <person name="Ezawa T."/>
            <person name="Yamaguchi K."/>
            <person name="Bino T."/>
            <person name="Nishimoto Y."/>
            <person name="Shigenobu S."/>
            <person name="Kawaguchi M."/>
        </authorList>
    </citation>
    <scope>NUCLEOTIDE SEQUENCE</scope>
    <source>
        <strain evidence="3">HR1</strain>
    </source>
</reference>
<dbReference type="GO" id="GO:0009253">
    <property type="term" value="P:peptidoglycan catabolic process"/>
    <property type="evidence" value="ECO:0007669"/>
    <property type="project" value="InterPro"/>
</dbReference>
<protein>
    <submittedName>
        <fullName evidence="3">N-acetylmuramoyl-L-alanine amidase</fullName>
    </submittedName>
</protein>
<dbReference type="EMBL" id="BLAL01000182">
    <property type="protein sequence ID" value="GES88749.1"/>
    <property type="molecule type" value="Genomic_DNA"/>
</dbReference>
<dbReference type="Proteomes" id="UP000615446">
    <property type="component" value="Unassembled WGS sequence"/>
</dbReference>
<gene>
    <name evidence="3" type="ORF">RCL2_001567900</name>
    <name evidence="2" type="ORF">RclHR1_07520015</name>
</gene>
<dbReference type="Gene3D" id="3.40.80.10">
    <property type="entry name" value="Peptidoglycan recognition protein-like"/>
    <property type="match status" value="1"/>
</dbReference>
<proteinExistence type="predicted"/>
<reference evidence="2 4" key="1">
    <citation type="submission" date="2017-11" db="EMBL/GenBank/DDBJ databases">
        <title>The genome of Rhizophagus clarus HR1 reveals common genetic basis of auxotrophy among arbuscular mycorrhizal fungi.</title>
        <authorList>
            <person name="Kobayashi Y."/>
        </authorList>
    </citation>
    <scope>NUCLEOTIDE SEQUENCE [LARGE SCALE GENOMIC DNA]</scope>
    <source>
        <strain evidence="2 4">HR1</strain>
    </source>
</reference>
<dbReference type="GO" id="GO:0008745">
    <property type="term" value="F:N-acetylmuramoyl-L-alanine amidase activity"/>
    <property type="evidence" value="ECO:0007669"/>
    <property type="project" value="InterPro"/>
</dbReference>
<organism evidence="2 4">
    <name type="scientific">Rhizophagus clarus</name>
    <dbReference type="NCBI Taxonomy" id="94130"/>
    <lineage>
        <taxon>Eukaryota</taxon>
        <taxon>Fungi</taxon>
        <taxon>Fungi incertae sedis</taxon>
        <taxon>Mucoromycota</taxon>
        <taxon>Glomeromycotina</taxon>
        <taxon>Glomeromycetes</taxon>
        <taxon>Glomerales</taxon>
        <taxon>Glomeraceae</taxon>
        <taxon>Rhizophagus</taxon>
    </lineage>
</organism>
<dbReference type="Proteomes" id="UP000247702">
    <property type="component" value="Unassembled WGS sequence"/>
</dbReference>
<dbReference type="InterPro" id="IPR036505">
    <property type="entry name" value="Amidase/PGRP_sf"/>
</dbReference>
<name>A0A2Z6RZ45_9GLOM</name>
<evidence type="ECO:0000313" key="3">
    <source>
        <dbReference type="EMBL" id="GES88749.1"/>
    </source>
</evidence>
<dbReference type="AlphaFoldDB" id="A0A2Z6RZ45"/>
<accession>A0A2Z6RZ45</accession>
<dbReference type="Pfam" id="PF01510">
    <property type="entry name" value="Amidase_2"/>
    <property type="match status" value="1"/>
</dbReference>